<dbReference type="Gene3D" id="3.20.20.70">
    <property type="entry name" value="Aldolase class I"/>
    <property type="match status" value="1"/>
</dbReference>
<dbReference type="InterPro" id="IPR013785">
    <property type="entry name" value="Aldolase_TIM"/>
</dbReference>
<dbReference type="EMBL" id="QZJZ01000024">
    <property type="protein sequence ID" value="RJP60709.1"/>
    <property type="molecule type" value="Genomic_DNA"/>
</dbReference>
<evidence type="ECO:0000256" key="8">
    <source>
        <dbReference type="ARBA" id="ARBA00023235"/>
    </source>
</evidence>
<dbReference type="InterPro" id="IPR011060">
    <property type="entry name" value="RibuloseP-bd_barrel"/>
</dbReference>
<evidence type="ECO:0000256" key="1">
    <source>
        <dbReference type="ARBA" id="ARBA00001164"/>
    </source>
</evidence>
<comment type="caution">
    <text evidence="11">The sequence shown here is derived from an EMBL/GenBank/DDBJ whole genome shotgun (WGS) entry which is preliminary data.</text>
</comment>
<dbReference type="InterPro" id="IPR001240">
    <property type="entry name" value="PRAI_dom"/>
</dbReference>
<comment type="similarity">
    <text evidence="9">Belongs to the TrpF family.</text>
</comment>
<gene>
    <name evidence="9" type="primary">trpF</name>
    <name evidence="11" type="ORF">C4541_03610</name>
</gene>
<evidence type="ECO:0000259" key="10">
    <source>
        <dbReference type="Pfam" id="PF00697"/>
    </source>
</evidence>
<comment type="pathway">
    <text evidence="2 9">Amino-acid biosynthesis; L-tryptophan biosynthesis; L-tryptophan from chorismate: step 3/5.</text>
</comment>
<sequence length="207" mass="22963">MIRVKVCGITSFEDAICAVKNGVSALGFNFYKRSPRYISPVDAKNIIAELPPFITSVGLFVNERIDDVLRVAGLTGIHTLQFHGDESQEYCDSFSGYYVIKAIRAKNEMDLQVLDVFSAQSILIDSYNPNFYGGTGVPFSWELLRKVPERYKGKMIVAGGINSDNISELLNVYMPYAIDVCSGIESSPGIKDHSLLNKLMNKVATFK</sequence>
<keyword evidence="7 9" id="KW-0057">Aromatic amino acid biosynthesis</keyword>
<dbReference type="CDD" id="cd00405">
    <property type="entry name" value="PRAI"/>
    <property type="match status" value="1"/>
</dbReference>
<keyword evidence="8 9" id="KW-0413">Isomerase</keyword>
<protein>
    <recommendedName>
        <fullName evidence="4 9">N-(5'-phosphoribosyl)anthranilate isomerase</fullName>
        <shortName evidence="9">PRAI</shortName>
        <ecNumber evidence="3 9">5.3.1.24</ecNumber>
    </recommendedName>
</protein>
<evidence type="ECO:0000256" key="4">
    <source>
        <dbReference type="ARBA" id="ARBA00022272"/>
    </source>
</evidence>
<dbReference type="Pfam" id="PF00697">
    <property type="entry name" value="PRAI"/>
    <property type="match status" value="1"/>
</dbReference>
<name>A0A3A4R6X9_9BACT</name>
<dbReference type="InterPro" id="IPR044643">
    <property type="entry name" value="TrpF_fam"/>
</dbReference>
<dbReference type="HAMAP" id="MF_00135">
    <property type="entry name" value="PRAI"/>
    <property type="match status" value="1"/>
</dbReference>
<keyword evidence="6 9" id="KW-0822">Tryptophan biosynthesis</keyword>
<dbReference type="EC" id="5.3.1.24" evidence="3 9"/>
<evidence type="ECO:0000256" key="6">
    <source>
        <dbReference type="ARBA" id="ARBA00022822"/>
    </source>
</evidence>
<dbReference type="AlphaFoldDB" id="A0A3A4R6X9"/>
<dbReference type="UniPathway" id="UPA00035">
    <property type="reaction ID" value="UER00042"/>
</dbReference>
<evidence type="ECO:0000313" key="12">
    <source>
        <dbReference type="Proteomes" id="UP000266426"/>
    </source>
</evidence>
<dbReference type="PANTHER" id="PTHR42894">
    <property type="entry name" value="N-(5'-PHOSPHORIBOSYL)ANTHRANILATE ISOMERASE"/>
    <property type="match status" value="1"/>
</dbReference>
<evidence type="ECO:0000256" key="7">
    <source>
        <dbReference type="ARBA" id="ARBA00023141"/>
    </source>
</evidence>
<dbReference type="Proteomes" id="UP000266426">
    <property type="component" value="Unassembled WGS sequence"/>
</dbReference>
<comment type="catalytic activity">
    <reaction evidence="1 9">
        <text>N-(5-phospho-beta-D-ribosyl)anthranilate = 1-(2-carboxyphenylamino)-1-deoxy-D-ribulose 5-phosphate</text>
        <dbReference type="Rhea" id="RHEA:21540"/>
        <dbReference type="ChEBI" id="CHEBI:18277"/>
        <dbReference type="ChEBI" id="CHEBI:58613"/>
        <dbReference type="EC" id="5.3.1.24"/>
    </reaction>
</comment>
<evidence type="ECO:0000313" key="11">
    <source>
        <dbReference type="EMBL" id="RJP60709.1"/>
    </source>
</evidence>
<feature type="domain" description="N-(5'phosphoribosyl) anthranilate isomerase (PRAI)" evidence="10">
    <location>
        <begin position="4"/>
        <end position="201"/>
    </location>
</feature>
<keyword evidence="5 9" id="KW-0028">Amino-acid biosynthesis</keyword>
<proteinExistence type="inferred from homology"/>
<evidence type="ECO:0000256" key="3">
    <source>
        <dbReference type="ARBA" id="ARBA00012572"/>
    </source>
</evidence>
<reference evidence="11 12" key="1">
    <citation type="journal article" date="2017" name="ISME J.">
        <title>Energy and carbon metabolisms in a deep terrestrial subsurface fluid microbial community.</title>
        <authorList>
            <person name="Momper L."/>
            <person name="Jungbluth S.P."/>
            <person name="Lee M.D."/>
            <person name="Amend J.P."/>
        </authorList>
    </citation>
    <scope>NUCLEOTIDE SEQUENCE [LARGE SCALE GENOMIC DNA]</scope>
    <source>
        <strain evidence="11">SURF_26</strain>
    </source>
</reference>
<dbReference type="NCBIfam" id="NF002298">
    <property type="entry name" value="PRK01222.1-4"/>
    <property type="match status" value="1"/>
</dbReference>
<evidence type="ECO:0000256" key="5">
    <source>
        <dbReference type="ARBA" id="ARBA00022605"/>
    </source>
</evidence>
<organism evidence="11 12">
    <name type="scientific">Candidatus Auribacter fodinae</name>
    <dbReference type="NCBI Taxonomy" id="2093366"/>
    <lineage>
        <taxon>Bacteria</taxon>
        <taxon>Pseudomonadati</taxon>
        <taxon>Candidatus Auribacterota</taxon>
        <taxon>Candidatus Auribacteria</taxon>
        <taxon>Candidatus Auribacterales</taxon>
        <taxon>Candidatus Auribacteraceae</taxon>
        <taxon>Candidatus Auribacter</taxon>
    </lineage>
</organism>
<dbReference type="GO" id="GO:0000162">
    <property type="term" value="P:L-tryptophan biosynthetic process"/>
    <property type="evidence" value="ECO:0007669"/>
    <property type="project" value="UniProtKB-UniRule"/>
</dbReference>
<dbReference type="PANTHER" id="PTHR42894:SF1">
    <property type="entry name" value="N-(5'-PHOSPHORIBOSYL)ANTHRANILATE ISOMERASE"/>
    <property type="match status" value="1"/>
</dbReference>
<dbReference type="SUPFAM" id="SSF51366">
    <property type="entry name" value="Ribulose-phoshate binding barrel"/>
    <property type="match status" value="1"/>
</dbReference>
<evidence type="ECO:0000256" key="9">
    <source>
        <dbReference type="HAMAP-Rule" id="MF_00135"/>
    </source>
</evidence>
<accession>A0A3A4R6X9</accession>
<evidence type="ECO:0000256" key="2">
    <source>
        <dbReference type="ARBA" id="ARBA00004664"/>
    </source>
</evidence>
<dbReference type="GO" id="GO:0004640">
    <property type="term" value="F:phosphoribosylanthranilate isomerase activity"/>
    <property type="evidence" value="ECO:0007669"/>
    <property type="project" value="UniProtKB-UniRule"/>
</dbReference>